<evidence type="ECO:0000256" key="2">
    <source>
        <dbReference type="SAM" id="Phobius"/>
    </source>
</evidence>
<evidence type="ECO:0000313" key="4">
    <source>
        <dbReference type="Proteomes" id="UP000326757"/>
    </source>
</evidence>
<name>A0A5N6JTX3_MONLA</name>
<keyword evidence="4" id="KW-1185">Reference proteome</keyword>
<evidence type="ECO:0008006" key="5">
    <source>
        <dbReference type="Google" id="ProtNLM"/>
    </source>
</evidence>
<dbReference type="AlphaFoldDB" id="A0A5N6JTX3"/>
<accession>A0A5N6JTX3</accession>
<dbReference type="OrthoDB" id="265761at2759"/>
<dbReference type="InterPro" id="IPR051490">
    <property type="entry name" value="THEM6_lcsJ_thioesterase"/>
</dbReference>
<dbReference type="Proteomes" id="UP000326757">
    <property type="component" value="Unassembled WGS sequence"/>
</dbReference>
<dbReference type="PANTHER" id="PTHR12475">
    <property type="match status" value="1"/>
</dbReference>
<evidence type="ECO:0000313" key="3">
    <source>
        <dbReference type="EMBL" id="KAB8292519.1"/>
    </source>
</evidence>
<keyword evidence="2" id="KW-1133">Transmembrane helix</keyword>
<evidence type="ECO:0000256" key="1">
    <source>
        <dbReference type="ARBA" id="ARBA00038476"/>
    </source>
</evidence>
<dbReference type="CDD" id="cd00586">
    <property type="entry name" value="4HBT"/>
    <property type="match status" value="1"/>
</dbReference>
<reference evidence="3 4" key="1">
    <citation type="submission" date="2019-06" db="EMBL/GenBank/DDBJ databases">
        <title>Genome Sequence of the Brown Rot Fungal Pathogen Monilinia laxa.</title>
        <authorList>
            <person name="De Miccolis Angelini R.M."/>
            <person name="Landi L."/>
            <person name="Abate D."/>
            <person name="Pollastro S."/>
            <person name="Romanazzi G."/>
            <person name="Faretra F."/>
        </authorList>
    </citation>
    <scope>NUCLEOTIDE SEQUENCE [LARGE SCALE GENOMIC DNA]</scope>
    <source>
        <strain evidence="3 4">Mlax316</strain>
    </source>
</reference>
<keyword evidence="2" id="KW-0472">Membrane</keyword>
<comment type="caution">
    <text evidence="3">The sequence shown here is derived from an EMBL/GenBank/DDBJ whole genome shotgun (WGS) entry which is preliminary data.</text>
</comment>
<comment type="similarity">
    <text evidence="1">Belongs to the lcsJ thioesterase family.</text>
</comment>
<dbReference type="EMBL" id="VIGI01000013">
    <property type="protein sequence ID" value="KAB8292519.1"/>
    <property type="molecule type" value="Genomic_DNA"/>
</dbReference>
<gene>
    <name evidence="3" type="ORF">EYC80_008229</name>
</gene>
<dbReference type="PANTHER" id="PTHR12475:SF4">
    <property type="entry name" value="PROTEIN THEM6"/>
    <property type="match status" value="1"/>
</dbReference>
<feature type="transmembrane region" description="Helical" evidence="2">
    <location>
        <begin position="40"/>
        <end position="67"/>
    </location>
</feature>
<sequence length="347" mass="38860">MENLTGSGAAIAHSFTDSITQNQFLSQSPLLNVTAYPVQILLQCFIYLYTWSTIWKLLFIILAIGNLKSLPLMWHLRLVNSFRFCLRSQRPKVKPGPKQIFQPIITESHAPLMEIDINFHKTNSSYFSDVDVGRTHLFCTLFSEGIEKLRGGTGPITGSRKPAFGIALGAVNCNFKKELKPYESYEVWTRVLTWDEKWIYLATHFVQKESTKPRSYSLYPQQNPEAQGEKCKARDSGSSVVASALSKCVFKQGRKTISPELMLKASGLLPEAGKKVNAEEWTLENVEEEKLRGKKIAETLSAETKLDMEQTFTGESEALGRHTDGTGLLGIFSTLAQLSGLKKSQIL</sequence>
<keyword evidence="2" id="KW-0812">Transmembrane</keyword>
<dbReference type="Gene3D" id="3.10.129.10">
    <property type="entry name" value="Hotdog Thioesterase"/>
    <property type="match status" value="1"/>
</dbReference>
<dbReference type="Pfam" id="PF13279">
    <property type="entry name" value="4HBT_2"/>
    <property type="match status" value="1"/>
</dbReference>
<dbReference type="SUPFAM" id="SSF54637">
    <property type="entry name" value="Thioesterase/thiol ester dehydrase-isomerase"/>
    <property type="match status" value="1"/>
</dbReference>
<proteinExistence type="inferred from homology"/>
<dbReference type="InterPro" id="IPR029069">
    <property type="entry name" value="HotDog_dom_sf"/>
</dbReference>
<protein>
    <recommendedName>
        <fullName evidence="5">Thioesterase domain-containing protein</fullName>
    </recommendedName>
</protein>
<organism evidence="3 4">
    <name type="scientific">Monilinia laxa</name>
    <name type="common">Brown rot fungus</name>
    <name type="synonym">Sclerotinia laxa</name>
    <dbReference type="NCBI Taxonomy" id="61186"/>
    <lineage>
        <taxon>Eukaryota</taxon>
        <taxon>Fungi</taxon>
        <taxon>Dikarya</taxon>
        <taxon>Ascomycota</taxon>
        <taxon>Pezizomycotina</taxon>
        <taxon>Leotiomycetes</taxon>
        <taxon>Helotiales</taxon>
        <taxon>Sclerotiniaceae</taxon>
        <taxon>Monilinia</taxon>
    </lineage>
</organism>